<sequence>MSLGSSYRSPNVSAGSFHGPSGLTDSDDSNEEYDSPGFSFLAPSGLTDSDSEEDGEEVQSRPVDSPKPVARVSVPSPAQQAASAKKALARQLLLEATQRAVGQFDAAVLEIDAEEAEQLAAVEAAMRRLRAEDVDKASARLEAADDDTAAVLSRLQVVHRQKTRQLSENVAAVQQVAAEKAAKEAAARKAAREAQERQRLEAERARQQAEEAARRAAEEKQRAEQEAAAKEKSEAAAAQQASAGQAQADRGQSAEASSGRASSLRVAPGAAEAEKHCWDALRAAEDLVRPLVEDESQKKERRKLDKFITLSVQQISGTQQQVSAKAAALVQFLQGLGQAPRTYALLQLAGRLVSQCECQVALSHAFAFPLAEVTAAVAAAHPDLVPLLLSKLQHACVLAVPKLYIHYKGRDEAQHLKRMGYREVEVQAKKGGAPQRQYESTDQYTARMQGYVLLYGALVQSERQGNPHDLSHGWQYVARLLNSLPASRMSATALEAFLKTAGFRLNAAFGRQFHKLLAYIDTVFMPDLAKQGDPDARAVHSRLHTYMHDRLFLKEPEGRRMPFSDISTREHA</sequence>
<dbReference type="Gene3D" id="1.25.40.510">
    <property type="entry name" value="GLE1-like"/>
    <property type="match status" value="1"/>
</dbReference>
<proteinExistence type="inferred from homology"/>
<evidence type="ECO:0000256" key="1">
    <source>
        <dbReference type="ARBA" id="ARBA00004567"/>
    </source>
</evidence>
<feature type="compositionally biased region" description="Polar residues" evidence="11">
    <location>
        <begin position="1"/>
        <end position="14"/>
    </location>
</feature>
<dbReference type="PANTHER" id="PTHR12960">
    <property type="entry name" value="GLE-1-RELATED"/>
    <property type="match status" value="1"/>
</dbReference>
<protein>
    <recommendedName>
        <fullName evidence="9">mRNA export factor GLE1</fullName>
    </recommendedName>
    <alternativeName>
        <fullName evidence="10">Nucleoporin GLE1</fullName>
    </alternativeName>
</protein>
<dbReference type="PANTHER" id="PTHR12960:SF0">
    <property type="entry name" value="MRNA EXPORT FACTOR GLE1"/>
    <property type="match status" value="1"/>
</dbReference>
<evidence type="ECO:0000313" key="12">
    <source>
        <dbReference type="EMBL" id="KAK9915843.1"/>
    </source>
</evidence>
<dbReference type="EMBL" id="JALJOT010000004">
    <property type="protein sequence ID" value="KAK9915843.1"/>
    <property type="molecule type" value="Genomic_DNA"/>
</dbReference>
<keyword evidence="13" id="KW-1185">Reference proteome</keyword>
<evidence type="ECO:0000256" key="4">
    <source>
        <dbReference type="ARBA" id="ARBA00022816"/>
    </source>
</evidence>
<evidence type="ECO:0000313" key="13">
    <source>
        <dbReference type="Proteomes" id="UP001491310"/>
    </source>
</evidence>
<evidence type="ECO:0000256" key="5">
    <source>
        <dbReference type="ARBA" id="ARBA00022927"/>
    </source>
</evidence>
<organism evidence="12 13">
    <name type="scientific">Coccomyxa subellipsoidea</name>
    <dbReference type="NCBI Taxonomy" id="248742"/>
    <lineage>
        <taxon>Eukaryota</taxon>
        <taxon>Viridiplantae</taxon>
        <taxon>Chlorophyta</taxon>
        <taxon>core chlorophytes</taxon>
        <taxon>Trebouxiophyceae</taxon>
        <taxon>Trebouxiophyceae incertae sedis</taxon>
        <taxon>Coccomyxaceae</taxon>
        <taxon>Coccomyxa</taxon>
    </lineage>
</organism>
<keyword evidence="5" id="KW-0653">Protein transport</keyword>
<keyword evidence="7" id="KW-0906">Nuclear pore complex</keyword>
<keyword evidence="3" id="KW-0813">Transport</keyword>
<comment type="subcellular location">
    <subcellularLocation>
        <location evidence="1">Nucleus</location>
        <location evidence="1">Nuclear pore complex</location>
    </subcellularLocation>
</comment>
<evidence type="ECO:0000256" key="6">
    <source>
        <dbReference type="ARBA" id="ARBA00023010"/>
    </source>
</evidence>
<comment type="similarity">
    <text evidence="2">Belongs to the GLE1 family.</text>
</comment>
<feature type="region of interest" description="Disordered" evidence="11">
    <location>
        <begin position="1"/>
        <end position="81"/>
    </location>
</feature>
<name>A0ABR2YVP3_9CHLO</name>
<evidence type="ECO:0000256" key="10">
    <source>
        <dbReference type="ARBA" id="ARBA00029983"/>
    </source>
</evidence>
<keyword evidence="6" id="KW-0811">Translocation</keyword>
<evidence type="ECO:0000256" key="9">
    <source>
        <dbReference type="ARBA" id="ARBA00026227"/>
    </source>
</evidence>
<dbReference type="InterPro" id="IPR038506">
    <property type="entry name" value="GLE1-like_sf"/>
</dbReference>
<dbReference type="Pfam" id="PF07817">
    <property type="entry name" value="GLE1"/>
    <property type="match status" value="1"/>
</dbReference>
<keyword evidence="4" id="KW-0509">mRNA transport</keyword>
<gene>
    <name evidence="12" type="ORF">WJX75_005018</name>
</gene>
<feature type="region of interest" description="Disordered" evidence="11">
    <location>
        <begin position="187"/>
        <end position="268"/>
    </location>
</feature>
<evidence type="ECO:0000256" key="3">
    <source>
        <dbReference type="ARBA" id="ARBA00022448"/>
    </source>
</evidence>
<accession>A0ABR2YVP3</accession>
<dbReference type="Proteomes" id="UP001491310">
    <property type="component" value="Unassembled WGS sequence"/>
</dbReference>
<feature type="compositionally biased region" description="Basic and acidic residues" evidence="11">
    <location>
        <begin position="187"/>
        <end position="234"/>
    </location>
</feature>
<keyword evidence="8" id="KW-0539">Nucleus</keyword>
<reference evidence="12 13" key="1">
    <citation type="journal article" date="2024" name="Nat. Commun.">
        <title>Phylogenomics reveals the evolutionary origins of lichenization in chlorophyte algae.</title>
        <authorList>
            <person name="Puginier C."/>
            <person name="Libourel C."/>
            <person name="Otte J."/>
            <person name="Skaloud P."/>
            <person name="Haon M."/>
            <person name="Grisel S."/>
            <person name="Petersen M."/>
            <person name="Berrin J.G."/>
            <person name="Delaux P.M."/>
            <person name="Dal Grande F."/>
            <person name="Keller J."/>
        </authorList>
    </citation>
    <scope>NUCLEOTIDE SEQUENCE [LARGE SCALE GENOMIC DNA]</scope>
    <source>
        <strain evidence="12 13">SAG 216-7</strain>
    </source>
</reference>
<evidence type="ECO:0000256" key="11">
    <source>
        <dbReference type="SAM" id="MobiDB-lite"/>
    </source>
</evidence>
<dbReference type="InterPro" id="IPR012476">
    <property type="entry name" value="GLE1"/>
</dbReference>
<comment type="caution">
    <text evidence="12">The sequence shown here is derived from an EMBL/GenBank/DDBJ whole genome shotgun (WGS) entry which is preliminary data.</text>
</comment>
<feature type="compositionally biased region" description="Low complexity" evidence="11">
    <location>
        <begin position="235"/>
        <end position="248"/>
    </location>
</feature>
<evidence type="ECO:0000256" key="2">
    <source>
        <dbReference type="ARBA" id="ARBA00011056"/>
    </source>
</evidence>
<evidence type="ECO:0000256" key="8">
    <source>
        <dbReference type="ARBA" id="ARBA00023242"/>
    </source>
</evidence>
<evidence type="ECO:0000256" key="7">
    <source>
        <dbReference type="ARBA" id="ARBA00023132"/>
    </source>
</evidence>
<feature type="compositionally biased region" description="Acidic residues" evidence="11">
    <location>
        <begin position="25"/>
        <end position="34"/>
    </location>
</feature>